<organism evidence="1 2">
    <name type="scientific">Leptospira santarosai</name>
    <dbReference type="NCBI Taxonomy" id="28183"/>
    <lineage>
        <taxon>Bacteria</taxon>
        <taxon>Pseudomonadati</taxon>
        <taxon>Spirochaetota</taxon>
        <taxon>Spirochaetia</taxon>
        <taxon>Leptospirales</taxon>
        <taxon>Leptospiraceae</taxon>
        <taxon>Leptospira</taxon>
    </lineage>
</organism>
<gene>
    <name evidence="1" type="ORF">BWD14_07065</name>
</gene>
<sequence length="67" mass="8252">MRNLRSFAESPQRKESNLISNVFTISRKNVCRCHWIKILRRKESLDRLIIIRLHWNCHSIFLKRFEI</sequence>
<reference evidence="1 2" key="1">
    <citation type="submission" date="2017-01" db="EMBL/GenBank/DDBJ databases">
        <title>Comparative genomic analysis of Brazilian Leptospira santarosai.</title>
        <authorList>
            <person name="Moreno L.Z."/>
            <person name="Miraglia F."/>
            <person name="Kremer F.S."/>
            <person name="Eslabao M.R."/>
            <person name="Lilenbaum W."/>
            <person name="Dellagostin O.A."/>
            <person name="Moreno A.M."/>
        </authorList>
    </citation>
    <scope>NUCLEOTIDE SEQUENCE [LARGE SCALE GENOMIC DNA]</scope>
    <source>
        <strain evidence="1 2">M52/8-19</strain>
    </source>
</reference>
<evidence type="ECO:0000313" key="2">
    <source>
        <dbReference type="Proteomes" id="UP000189337"/>
    </source>
</evidence>
<accession>A0AB73LYI6</accession>
<evidence type="ECO:0008006" key="3">
    <source>
        <dbReference type="Google" id="ProtNLM"/>
    </source>
</evidence>
<proteinExistence type="predicted"/>
<comment type="caution">
    <text evidence="1">The sequence shown here is derived from an EMBL/GenBank/DDBJ whole genome shotgun (WGS) entry which is preliminary data.</text>
</comment>
<dbReference type="AlphaFoldDB" id="A0AB73LYI6"/>
<evidence type="ECO:0000313" key="1">
    <source>
        <dbReference type="EMBL" id="ONF93841.1"/>
    </source>
</evidence>
<name>A0AB73LYI6_9LEPT</name>
<dbReference type="Proteomes" id="UP000189337">
    <property type="component" value="Unassembled WGS sequence"/>
</dbReference>
<dbReference type="EMBL" id="MTSU01000004">
    <property type="protein sequence ID" value="ONF93841.1"/>
    <property type="molecule type" value="Genomic_DNA"/>
</dbReference>
<protein>
    <recommendedName>
        <fullName evidence="3">Lipoprotein</fullName>
    </recommendedName>
</protein>